<name>A0A4Y2M818_ARAVE</name>
<evidence type="ECO:0000313" key="1">
    <source>
        <dbReference type="EMBL" id="GBN21807.1"/>
    </source>
</evidence>
<comment type="caution">
    <text evidence="1">The sequence shown here is derived from an EMBL/GenBank/DDBJ whole genome shotgun (WGS) entry which is preliminary data.</text>
</comment>
<dbReference type="EMBL" id="BGPR01006781">
    <property type="protein sequence ID" value="GBN21807.1"/>
    <property type="molecule type" value="Genomic_DNA"/>
</dbReference>
<gene>
    <name evidence="1" type="ORF">AVEN_197843_1</name>
</gene>
<dbReference type="Proteomes" id="UP000499080">
    <property type="component" value="Unassembled WGS sequence"/>
</dbReference>
<accession>A0A4Y2M818</accession>
<evidence type="ECO:0000313" key="2">
    <source>
        <dbReference type="Proteomes" id="UP000499080"/>
    </source>
</evidence>
<keyword evidence="2" id="KW-1185">Reference proteome</keyword>
<organism evidence="1 2">
    <name type="scientific">Araneus ventricosus</name>
    <name type="common">Orbweaver spider</name>
    <name type="synonym">Epeira ventricosa</name>
    <dbReference type="NCBI Taxonomy" id="182803"/>
    <lineage>
        <taxon>Eukaryota</taxon>
        <taxon>Metazoa</taxon>
        <taxon>Ecdysozoa</taxon>
        <taxon>Arthropoda</taxon>
        <taxon>Chelicerata</taxon>
        <taxon>Arachnida</taxon>
        <taxon>Araneae</taxon>
        <taxon>Araneomorphae</taxon>
        <taxon>Entelegynae</taxon>
        <taxon>Araneoidea</taxon>
        <taxon>Araneidae</taxon>
        <taxon>Araneus</taxon>
    </lineage>
</organism>
<protein>
    <submittedName>
        <fullName evidence="1">Uncharacterized protein</fullName>
    </submittedName>
</protein>
<dbReference type="AlphaFoldDB" id="A0A4Y2M818"/>
<sequence length="81" mass="9072">MEDKKECPLTPTAGLRSSCIALRVRSQWPSCKVSARDRRVPGSRPDSTCMWSWCTLNLTSWVKCLFAGVVWELGEGVVLDI</sequence>
<reference evidence="1 2" key="1">
    <citation type="journal article" date="2019" name="Sci. Rep.">
        <title>Orb-weaving spider Araneus ventricosus genome elucidates the spidroin gene catalogue.</title>
        <authorList>
            <person name="Kono N."/>
            <person name="Nakamura H."/>
            <person name="Ohtoshi R."/>
            <person name="Moran D.A.P."/>
            <person name="Shinohara A."/>
            <person name="Yoshida Y."/>
            <person name="Fujiwara M."/>
            <person name="Mori M."/>
            <person name="Tomita M."/>
            <person name="Arakawa K."/>
        </authorList>
    </citation>
    <scope>NUCLEOTIDE SEQUENCE [LARGE SCALE GENOMIC DNA]</scope>
</reference>
<proteinExistence type="predicted"/>